<feature type="transmembrane region" description="Helical" evidence="4">
    <location>
        <begin position="7"/>
        <end position="28"/>
    </location>
</feature>
<protein>
    <submittedName>
        <fullName evidence="7">3-hydroxybutyryl-CoA dehydrogenase</fullName>
    </submittedName>
</protein>
<keyword evidence="4" id="KW-1133">Transmembrane helix</keyword>
<dbReference type="EMBL" id="QJJK01000001">
    <property type="protein sequence ID" value="PXW64459.1"/>
    <property type="molecule type" value="Genomic_DNA"/>
</dbReference>
<evidence type="ECO:0000256" key="4">
    <source>
        <dbReference type="SAM" id="Phobius"/>
    </source>
</evidence>
<evidence type="ECO:0000259" key="5">
    <source>
        <dbReference type="Pfam" id="PF00725"/>
    </source>
</evidence>
<dbReference type="PROSITE" id="PS51257">
    <property type="entry name" value="PROKAR_LIPOPROTEIN"/>
    <property type="match status" value="1"/>
</dbReference>
<dbReference type="PIRSF" id="PIRSF000105">
    <property type="entry name" value="HCDH"/>
    <property type="match status" value="1"/>
</dbReference>
<feature type="site" description="Important for catalytic activity" evidence="3">
    <location>
        <position position="134"/>
    </location>
</feature>
<evidence type="ECO:0000256" key="1">
    <source>
        <dbReference type="ARBA" id="ARBA00009463"/>
    </source>
</evidence>
<dbReference type="GO" id="GO:0070403">
    <property type="term" value="F:NAD+ binding"/>
    <property type="evidence" value="ECO:0007669"/>
    <property type="project" value="InterPro"/>
</dbReference>
<dbReference type="Gene3D" id="3.40.50.720">
    <property type="entry name" value="NAD(P)-binding Rossmann-like Domain"/>
    <property type="match status" value="1"/>
</dbReference>
<comment type="caution">
    <text evidence="7">The sequence shown here is derived from an EMBL/GenBank/DDBJ whole genome shotgun (WGS) entry which is preliminary data.</text>
</comment>
<keyword evidence="4" id="KW-0472">Membrane</keyword>
<feature type="domain" description="3-hydroxyacyl-CoA dehydrogenase NAD binding" evidence="6">
    <location>
        <begin position="7"/>
        <end position="178"/>
    </location>
</feature>
<dbReference type="OrthoDB" id="9803287at2"/>
<dbReference type="Gene3D" id="1.10.1040.10">
    <property type="entry name" value="N-(1-d-carboxylethyl)-l-norvaline Dehydrogenase, domain 2"/>
    <property type="match status" value="1"/>
</dbReference>
<dbReference type="InterPro" id="IPR006180">
    <property type="entry name" value="3-OHacyl-CoA_DH_CS"/>
</dbReference>
<reference evidence="7 8" key="1">
    <citation type="submission" date="2018-05" db="EMBL/GenBank/DDBJ databases">
        <title>Genomic Encyclopedia of Type Strains, Phase IV (KMG-IV): sequencing the most valuable type-strain genomes for metagenomic binning, comparative biology and taxonomic classification.</title>
        <authorList>
            <person name="Goeker M."/>
        </authorList>
    </citation>
    <scope>NUCLEOTIDE SEQUENCE [LARGE SCALE GENOMIC DNA]</scope>
    <source>
        <strain evidence="7 8">DSM 6462</strain>
    </source>
</reference>
<evidence type="ECO:0000313" key="8">
    <source>
        <dbReference type="Proteomes" id="UP000248021"/>
    </source>
</evidence>
<keyword evidence="4" id="KW-0812">Transmembrane</keyword>
<name>A0A2V3UH66_9HYPH</name>
<dbReference type="InterPro" id="IPR022694">
    <property type="entry name" value="3-OHacyl-CoA_DH"/>
</dbReference>
<evidence type="ECO:0000256" key="2">
    <source>
        <dbReference type="ARBA" id="ARBA00023002"/>
    </source>
</evidence>
<evidence type="ECO:0000256" key="3">
    <source>
        <dbReference type="PIRSR" id="PIRSR000105-1"/>
    </source>
</evidence>
<dbReference type="Pfam" id="PF02737">
    <property type="entry name" value="3HCDH_N"/>
    <property type="match status" value="1"/>
</dbReference>
<evidence type="ECO:0000259" key="6">
    <source>
        <dbReference type="Pfam" id="PF02737"/>
    </source>
</evidence>
<dbReference type="InterPro" id="IPR006108">
    <property type="entry name" value="3HC_DH_C"/>
</dbReference>
<dbReference type="InterPro" id="IPR036291">
    <property type="entry name" value="NAD(P)-bd_dom_sf"/>
</dbReference>
<dbReference type="RefSeq" id="WP_110372538.1">
    <property type="nucleotide sequence ID" value="NZ_JAHBRY010000001.1"/>
</dbReference>
<keyword evidence="2" id="KW-0560">Oxidoreductase</keyword>
<dbReference type="AlphaFoldDB" id="A0A2V3UH66"/>
<sequence length="323" mass="34795">MSEDKRVAIIGCGAMGCDVAAIFLANGWSVEATTREESNWERRRERVQASLAQIGAPFAPARFRLHRTAQDIDWSRVTFGLESVPEVFELKRQVFAELDALVPPHVPLATNTSGFRISLIAGDCQTAHRMAGLHFFLPAHLVPAVEVVRGEKTAADVAEQLYAIMAGVGRKPIRVARDVPGFLANRIQHALMREAFAVIDEGLGSAEDVDTAVRYGFGFRYVAAGPMLQKEFAGLDTQLAAARTIYPSLNNGTTPSRTLEQLVAEGRCGIKSGRGFWDWTPDSARAAVQAYETTLMAAADLLDAEVPAAGATASADGSAGHDR</sequence>
<dbReference type="Proteomes" id="UP000248021">
    <property type="component" value="Unassembled WGS sequence"/>
</dbReference>
<keyword evidence="8" id="KW-1185">Reference proteome</keyword>
<dbReference type="InterPro" id="IPR006176">
    <property type="entry name" value="3-OHacyl-CoA_DH_NAD-bd"/>
</dbReference>
<dbReference type="PANTHER" id="PTHR48075:SF5">
    <property type="entry name" value="3-HYDROXYBUTYRYL-COA DEHYDROGENASE"/>
    <property type="match status" value="1"/>
</dbReference>
<dbReference type="InterPro" id="IPR013328">
    <property type="entry name" value="6PGD_dom2"/>
</dbReference>
<feature type="domain" description="3-hydroxyacyl-CoA dehydrogenase C-terminal" evidence="5">
    <location>
        <begin position="181"/>
        <end position="279"/>
    </location>
</feature>
<dbReference type="GO" id="GO:0016616">
    <property type="term" value="F:oxidoreductase activity, acting on the CH-OH group of donors, NAD or NADP as acceptor"/>
    <property type="evidence" value="ECO:0007669"/>
    <property type="project" value="InterPro"/>
</dbReference>
<dbReference type="Pfam" id="PF00725">
    <property type="entry name" value="3HCDH"/>
    <property type="match status" value="1"/>
</dbReference>
<dbReference type="PANTHER" id="PTHR48075">
    <property type="entry name" value="3-HYDROXYACYL-COA DEHYDROGENASE FAMILY PROTEIN"/>
    <property type="match status" value="1"/>
</dbReference>
<dbReference type="SUPFAM" id="SSF48179">
    <property type="entry name" value="6-phosphogluconate dehydrogenase C-terminal domain-like"/>
    <property type="match status" value="1"/>
</dbReference>
<proteinExistence type="inferred from homology"/>
<organism evidence="7 8">
    <name type="scientific">Chelatococcus asaccharovorans</name>
    <dbReference type="NCBI Taxonomy" id="28210"/>
    <lineage>
        <taxon>Bacteria</taxon>
        <taxon>Pseudomonadati</taxon>
        <taxon>Pseudomonadota</taxon>
        <taxon>Alphaproteobacteria</taxon>
        <taxon>Hyphomicrobiales</taxon>
        <taxon>Chelatococcaceae</taxon>
        <taxon>Chelatococcus</taxon>
    </lineage>
</organism>
<comment type="similarity">
    <text evidence="1">Belongs to the 3-hydroxyacyl-CoA dehydrogenase family.</text>
</comment>
<evidence type="ECO:0000313" key="7">
    <source>
        <dbReference type="EMBL" id="PXW64459.1"/>
    </source>
</evidence>
<dbReference type="GO" id="GO:0006631">
    <property type="term" value="P:fatty acid metabolic process"/>
    <property type="evidence" value="ECO:0007669"/>
    <property type="project" value="InterPro"/>
</dbReference>
<dbReference type="PROSITE" id="PS00067">
    <property type="entry name" value="3HCDH"/>
    <property type="match status" value="1"/>
</dbReference>
<accession>A0A2V3UH66</accession>
<gene>
    <name evidence="7" type="ORF">C7450_101214</name>
</gene>
<dbReference type="InterPro" id="IPR008927">
    <property type="entry name" value="6-PGluconate_DH-like_C_sf"/>
</dbReference>
<dbReference type="SUPFAM" id="SSF51735">
    <property type="entry name" value="NAD(P)-binding Rossmann-fold domains"/>
    <property type="match status" value="1"/>
</dbReference>